<evidence type="ECO:0000313" key="11">
    <source>
        <dbReference type="Proteomes" id="UP000649604"/>
    </source>
</evidence>
<evidence type="ECO:0000256" key="6">
    <source>
        <dbReference type="ARBA" id="ARBA00022764"/>
    </source>
</evidence>
<sequence length="227" mass="26133">MKPMPNVWKIIHLLSLMLLLSSPGFSQEQELDTIIANVQQQYDQTQDIQATFTQISLIKSVGREQESRGTVYFKKPGKMRWEYTEPNRQLLVSDGKTMWFYVVEDSQVIIQNAEEAYGSQTPITFLSGMGKLQNDFYIKLLPETPKTEQQEPFYQLELLPKQPQPDVAKLILSVAPTTFYIVHTAVYDPYGNITDVYLQDIQVNTDPQESLFTFEIPEGVDVIRQND</sequence>
<dbReference type="InterPro" id="IPR004564">
    <property type="entry name" value="OM_lipoprot_carrier_LolA-like"/>
</dbReference>
<dbReference type="Proteomes" id="UP000649604">
    <property type="component" value="Unassembled WGS sequence"/>
</dbReference>
<evidence type="ECO:0000256" key="2">
    <source>
        <dbReference type="ARBA" id="ARBA00007615"/>
    </source>
</evidence>
<evidence type="ECO:0000256" key="5">
    <source>
        <dbReference type="ARBA" id="ARBA00022448"/>
    </source>
</evidence>
<keyword evidence="9" id="KW-0732">Signal</keyword>
<dbReference type="GO" id="GO:0042953">
    <property type="term" value="P:lipoprotein transport"/>
    <property type="evidence" value="ECO:0007669"/>
    <property type="project" value="InterPro"/>
</dbReference>
<keyword evidence="5" id="KW-0813">Transport</keyword>
<keyword evidence="7" id="KW-0653">Protein transport</keyword>
<reference evidence="10" key="1">
    <citation type="submission" date="2019-11" db="EMBL/GenBank/DDBJ databases">
        <title>Microbial mats filling the niche in hypersaline microbial mats.</title>
        <authorList>
            <person name="Wong H.L."/>
            <person name="Macleod F.I."/>
            <person name="White R.A. III"/>
            <person name="Burns B.P."/>
        </authorList>
    </citation>
    <scope>NUCLEOTIDE SEQUENCE</scope>
    <source>
        <strain evidence="10">Rbin_158</strain>
    </source>
</reference>
<feature type="signal peptide" evidence="9">
    <location>
        <begin position="1"/>
        <end position="26"/>
    </location>
</feature>
<keyword evidence="8" id="KW-0143">Chaperone</keyword>
<evidence type="ECO:0000256" key="3">
    <source>
        <dbReference type="ARBA" id="ARBA00011245"/>
    </source>
</evidence>
<dbReference type="Pfam" id="PF03548">
    <property type="entry name" value="LolA"/>
    <property type="match status" value="1"/>
</dbReference>
<accession>A0A9D5JZH9</accession>
<keyword evidence="10" id="KW-0449">Lipoprotein</keyword>
<dbReference type="PANTHER" id="PTHR35869">
    <property type="entry name" value="OUTER-MEMBRANE LIPOPROTEIN CARRIER PROTEIN"/>
    <property type="match status" value="1"/>
</dbReference>
<name>A0A9D5JZH9_9BACT</name>
<organism evidence="10 11">
    <name type="scientific">candidate division KSB3 bacterium</name>
    <dbReference type="NCBI Taxonomy" id="2044937"/>
    <lineage>
        <taxon>Bacteria</taxon>
        <taxon>candidate division KSB3</taxon>
    </lineage>
</organism>
<keyword evidence="6" id="KW-0574">Periplasm</keyword>
<comment type="subcellular location">
    <subcellularLocation>
        <location evidence="1">Periplasm</location>
    </subcellularLocation>
</comment>
<evidence type="ECO:0000256" key="4">
    <source>
        <dbReference type="ARBA" id="ARBA00014035"/>
    </source>
</evidence>
<dbReference type="PANTHER" id="PTHR35869:SF1">
    <property type="entry name" value="OUTER-MEMBRANE LIPOPROTEIN CARRIER PROTEIN"/>
    <property type="match status" value="1"/>
</dbReference>
<dbReference type="InterPro" id="IPR018323">
    <property type="entry name" value="OM_lipoprot_carrier_LolA_Pbac"/>
</dbReference>
<dbReference type="CDD" id="cd16325">
    <property type="entry name" value="LolA"/>
    <property type="match status" value="1"/>
</dbReference>
<dbReference type="EMBL" id="WJJP01000647">
    <property type="protein sequence ID" value="MBD3326841.1"/>
    <property type="molecule type" value="Genomic_DNA"/>
</dbReference>
<evidence type="ECO:0000256" key="7">
    <source>
        <dbReference type="ARBA" id="ARBA00022927"/>
    </source>
</evidence>
<dbReference type="GO" id="GO:0042597">
    <property type="term" value="C:periplasmic space"/>
    <property type="evidence" value="ECO:0007669"/>
    <property type="project" value="UniProtKB-SubCell"/>
</dbReference>
<evidence type="ECO:0000256" key="8">
    <source>
        <dbReference type="ARBA" id="ARBA00023186"/>
    </source>
</evidence>
<proteinExistence type="inferred from homology"/>
<evidence type="ECO:0000313" key="10">
    <source>
        <dbReference type="EMBL" id="MBD3326841.1"/>
    </source>
</evidence>
<comment type="caution">
    <text evidence="10">The sequence shown here is derived from an EMBL/GenBank/DDBJ whole genome shotgun (WGS) entry which is preliminary data.</text>
</comment>
<dbReference type="Gene3D" id="2.50.20.10">
    <property type="entry name" value="Lipoprotein localisation LolA/LolB/LppX"/>
    <property type="match status" value="1"/>
</dbReference>
<dbReference type="InterPro" id="IPR029046">
    <property type="entry name" value="LolA/LolB/LppX"/>
</dbReference>
<protein>
    <recommendedName>
        <fullName evidence="4">Outer-membrane lipoprotein carrier protein</fullName>
    </recommendedName>
</protein>
<feature type="chain" id="PRO_5039117192" description="Outer-membrane lipoprotein carrier protein" evidence="9">
    <location>
        <begin position="27"/>
        <end position="227"/>
    </location>
</feature>
<comment type="subunit">
    <text evidence="3">Monomer.</text>
</comment>
<dbReference type="NCBIfam" id="TIGR00547">
    <property type="entry name" value="lolA"/>
    <property type="match status" value="1"/>
</dbReference>
<comment type="similarity">
    <text evidence="2">Belongs to the LolA family.</text>
</comment>
<evidence type="ECO:0000256" key="1">
    <source>
        <dbReference type="ARBA" id="ARBA00004418"/>
    </source>
</evidence>
<dbReference type="SUPFAM" id="SSF89392">
    <property type="entry name" value="Prokaryotic lipoproteins and lipoprotein localization factors"/>
    <property type="match status" value="1"/>
</dbReference>
<gene>
    <name evidence="10" type="primary">lolA</name>
    <name evidence="10" type="ORF">GF339_19815</name>
</gene>
<evidence type="ECO:0000256" key="9">
    <source>
        <dbReference type="SAM" id="SignalP"/>
    </source>
</evidence>
<dbReference type="AlphaFoldDB" id="A0A9D5JZH9"/>